<keyword evidence="1" id="KW-0732">Signal</keyword>
<dbReference type="Gene3D" id="2.60.40.10">
    <property type="entry name" value="Immunoglobulins"/>
    <property type="match status" value="3"/>
</dbReference>
<dbReference type="PANTHER" id="PTHR23036">
    <property type="entry name" value="CYTOKINE RECEPTOR"/>
    <property type="match status" value="1"/>
</dbReference>
<feature type="transmembrane region" description="Helical" evidence="6">
    <location>
        <begin position="511"/>
        <end position="532"/>
    </location>
</feature>
<feature type="domain" description="Fibronectin type-III" evidence="7">
    <location>
        <begin position="208"/>
        <end position="311"/>
    </location>
</feature>
<dbReference type="EnsemblMetazoa" id="CLYHEMT019781.2">
    <property type="protein sequence ID" value="CLYHEMP019781.2"/>
    <property type="gene ID" value="CLYHEMG019781"/>
</dbReference>
<feature type="domain" description="Fibronectin type-III" evidence="7">
    <location>
        <begin position="110"/>
        <end position="205"/>
    </location>
</feature>
<dbReference type="SUPFAM" id="SSF81324">
    <property type="entry name" value="Voltage-gated potassium channels"/>
    <property type="match status" value="1"/>
</dbReference>
<dbReference type="GO" id="GO:0009897">
    <property type="term" value="C:external side of plasma membrane"/>
    <property type="evidence" value="ECO:0007669"/>
    <property type="project" value="TreeGrafter"/>
</dbReference>
<dbReference type="Pfam" id="PF07885">
    <property type="entry name" value="Ion_trans_2"/>
    <property type="match status" value="1"/>
</dbReference>
<dbReference type="Pfam" id="PF00041">
    <property type="entry name" value="fn3"/>
    <property type="match status" value="1"/>
</dbReference>
<keyword evidence="6" id="KW-1133">Transmembrane helix</keyword>
<keyword evidence="2" id="KW-0677">Repeat</keyword>
<evidence type="ECO:0000313" key="9">
    <source>
        <dbReference type="Proteomes" id="UP000594262"/>
    </source>
</evidence>
<keyword evidence="6" id="KW-0472">Membrane</keyword>
<dbReference type="PROSITE" id="PS50853">
    <property type="entry name" value="FN3"/>
    <property type="match status" value="3"/>
</dbReference>
<evidence type="ECO:0000256" key="6">
    <source>
        <dbReference type="SAM" id="Phobius"/>
    </source>
</evidence>
<accession>A0A7M5XAG7</accession>
<reference evidence="8" key="1">
    <citation type="submission" date="2021-01" db="UniProtKB">
        <authorList>
            <consortium name="EnsemblMetazoa"/>
        </authorList>
    </citation>
    <scope>IDENTIFICATION</scope>
</reference>
<keyword evidence="6" id="KW-0812">Transmembrane</keyword>
<keyword evidence="3" id="KW-1015">Disulfide bond</keyword>
<sequence>PLAPANISLSSPQPFIINLSWKENPSNNYTEPKNDPFYLYYVFYAQIHDEANYKINKWINFGSKNTSVQLRDLESGSLYAVRILASTIKTMGLSTETQVIQVYEGPPKSKPQNTTHQFMDPRQIFISWDHIPKSEVPGKLRGYRIMYRIYQTNENVTLEVSGNINQKFIPGLKPYTWYWFEIWGFTRGGPGPVHVFMDQTPMAPPESEPMNVTIHEKYSIDQLFITWKPVLKHLQNGPLDGYKIVYYPNRIGGEIVGKLDDPMELTFDKYTFSWNITDLQSYTEYTVEIFAYNKVGTGPKVTLLARTCNCPRHILTNFIAAAPYVVKNTSTIYPTYTGVFPFILQRIVDTICSDCINGGSSLLSYNVSLDGLSNEKESILDMKNGISEDVQVTFPMFGKFEMTRHAGQYPYIGMVNSQGIAVLKYQPRIVAIGLWRLLTAVMGAWPVIMVAVLMCTIVGILFWFTEFDSELEEVSKDSMIRGAMGGLWVAFITMTSVGYGDITPSTNKSKALMVIWVLAGFILLGIISSAIASGMSVGQMKDGFKLYGAKIGVIEGSYEYNVAVRRNGKVNESTTYAELDELIEAVGAEEVEIGLVDSTELLGKEKYLEEKSIMITRILNYNTGYGFVLSGDLIRLESDFRAYITGNQAYLIWYIEKVLGRLNPTMIETLEVLLMPEEASTILLQLCGIWAVAVLLGASFSFIRETLCQGKSKVQPRGTPEQRYADVNTSLTKEVSSFHQKFTGSVEEISNRQDDEKIELDRLQRCYKSWKYRDNFHNIFKLEADLELHRTKKKERAAELKTKKATMYQRELDFKKRLHYN</sequence>
<proteinExistence type="predicted"/>
<evidence type="ECO:0000256" key="4">
    <source>
        <dbReference type="ARBA" id="ARBA00023170"/>
    </source>
</evidence>
<dbReference type="CDD" id="cd00063">
    <property type="entry name" value="FN3"/>
    <property type="match status" value="3"/>
</dbReference>
<evidence type="ECO:0000259" key="7">
    <source>
        <dbReference type="PROSITE" id="PS50853"/>
    </source>
</evidence>
<evidence type="ECO:0000256" key="5">
    <source>
        <dbReference type="ARBA" id="ARBA00023180"/>
    </source>
</evidence>
<evidence type="ECO:0000313" key="8">
    <source>
        <dbReference type="EnsemblMetazoa" id="CLYHEMP019781.2"/>
    </source>
</evidence>
<dbReference type="SUPFAM" id="SSF49265">
    <property type="entry name" value="Fibronectin type III"/>
    <property type="match status" value="2"/>
</dbReference>
<dbReference type="InterPro" id="IPR036116">
    <property type="entry name" value="FN3_sf"/>
</dbReference>
<dbReference type="Gene3D" id="1.10.287.70">
    <property type="match status" value="1"/>
</dbReference>
<dbReference type="InterPro" id="IPR013099">
    <property type="entry name" value="K_chnl_dom"/>
</dbReference>
<evidence type="ECO:0000256" key="2">
    <source>
        <dbReference type="ARBA" id="ARBA00022737"/>
    </source>
</evidence>
<dbReference type="OrthoDB" id="6020478at2759"/>
<feature type="transmembrane region" description="Helical" evidence="6">
    <location>
        <begin position="682"/>
        <end position="703"/>
    </location>
</feature>
<dbReference type="SMART" id="SM00060">
    <property type="entry name" value="FN3"/>
    <property type="match status" value="3"/>
</dbReference>
<evidence type="ECO:0000256" key="1">
    <source>
        <dbReference type="ARBA" id="ARBA00022729"/>
    </source>
</evidence>
<keyword evidence="5" id="KW-0325">Glycoprotein</keyword>
<dbReference type="Proteomes" id="UP000594262">
    <property type="component" value="Unplaced"/>
</dbReference>
<feature type="transmembrane region" description="Helical" evidence="6">
    <location>
        <begin position="479"/>
        <end position="499"/>
    </location>
</feature>
<feature type="domain" description="Fibronectin type-III" evidence="7">
    <location>
        <begin position="3"/>
        <end position="105"/>
    </location>
</feature>
<keyword evidence="9" id="KW-1185">Reference proteome</keyword>
<evidence type="ECO:0000256" key="3">
    <source>
        <dbReference type="ARBA" id="ARBA00023157"/>
    </source>
</evidence>
<organism evidence="8 9">
    <name type="scientific">Clytia hemisphaerica</name>
    <dbReference type="NCBI Taxonomy" id="252671"/>
    <lineage>
        <taxon>Eukaryota</taxon>
        <taxon>Metazoa</taxon>
        <taxon>Cnidaria</taxon>
        <taxon>Hydrozoa</taxon>
        <taxon>Hydroidolina</taxon>
        <taxon>Leptothecata</taxon>
        <taxon>Obeliida</taxon>
        <taxon>Clytiidae</taxon>
        <taxon>Clytia</taxon>
    </lineage>
</organism>
<dbReference type="InterPro" id="IPR013783">
    <property type="entry name" value="Ig-like_fold"/>
</dbReference>
<dbReference type="GO" id="GO:0019955">
    <property type="term" value="F:cytokine binding"/>
    <property type="evidence" value="ECO:0007669"/>
    <property type="project" value="TreeGrafter"/>
</dbReference>
<dbReference type="PANTHER" id="PTHR23036:SF151">
    <property type="entry name" value="FIBRONECTIN TYPE-III DOMAIN-CONTAINING PROTEIN"/>
    <property type="match status" value="1"/>
</dbReference>
<dbReference type="GO" id="GO:0043235">
    <property type="term" value="C:receptor complex"/>
    <property type="evidence" value="ECO:0007669"/>
    <property type="project" value="TreeGrafter"/>
</dbReference>
<dbReference type="InterPro" id="IPR050379">
    <property type="entry name" value="Type-I_Cytokine_Rcpt"/>
</dbReference>
<feature type="transmembrane region" description="Helical" evidence="6">
    <location>
        <begin position="434"/>
        <end position="464"/>
    </location>
</feature>
<dbReference type="GO" id="GO:0004896">
    <property type="term" value="F:cytokine receptor activity"/>
    <property type="evidence" value="ECO:0007669"/>
    <property type="project" value="TreeGrafter"/>
</dbReference>
<dbReference type="AlphaFoldDB" id="A0A7M5XAG7"/>
<dbReference type="InterPro" id="IPR003961">
    <property type="entry name" value="FN3_dom"/>
</dbReference>
<protein>
    <recommendedName>
        <fullName evidence="7">Fibronectin type-III domain-containing protein</fullName>
    </recommendedName>
</protein>
<name>A0A7M5XAG7_9CNID</name>
<keyword evidence="4" id="KW-0675">Receptor</keyword>